<dbReference type="Gene3D" id="3.40.50.300">
    <property type="entry name" value="P-loop containing nucleotide triphosphate hydrolases"/>
    <property type="match status" value="1"/>
</dbReference>
<gene>
    <name evidence="5" type="ORF">H8891_14225</name>
</gene>
<evidence type="ECO:0000256" key="3">
    <source>
        <dbReference type="ARBA" id="ARBA00022840"/>
    </source>
</evidence>
<dbReference type="Pfam" id="PF00005">
    <property type="entry name" value="ABC_tran"/>
    <property type="match status" value="1"/>
</dbReference>
<evidence type="ECO:0000256" key="1">
    <source>
        <dbReference type="ARBA" id="ARBA00022448"/>
    </source>
</evidence>
<dbReference type="PANTHER" id="PTHR42781">
    <property type="entry name" value="SPERMIDINE/PUTRESCINE IMPORT ATP-BINDING PROTEIN POTA"/>
    <property type="match status" value="1"/>
</dbReference>
<protein>
    <submittedName>
        <fullName evidence="5">ABC transporter ATP-binding protein</fullName>
    </submittedName>
</protein>
<dbReference type="InterPro" id="IPR027417">
    <property type="entry name" value="P-loop_NTPase"/>
</dbReference>
<sequence>MEKNISMKISNLNKCYEDKVIYKDFDIEFESKKVNCILGKSGCGKSTLLNLITGILTSDNEEFKSIPKDNISYIFQEDRLIEWITLEENIKLVGKKFYDKDKLNIVVDKYLKLVGIEDYKHSYPQMLSGGIRQRGNIARAFIKPAKYIIMDEPFKSIDVKLKYEIMQKIKKILKKDSKTVIFVTHDIDEALFLADKIFILGGNPVTIKGRFDNLKDIKKENIINLI</sequence>
<reference evidence="5 6" key="1">
    <citation type="submission" date="2020-08" db="EMBL/GenBank/DDBJ databases">
        <authorList>
            <person name="Liu C."/>
            <person name="Sun Q."/>
        </authorList>
    </citation>
    <scope>NUCLEOTIDE SEQUENCE [LARGE SCALE GENOMIC DNA]</scope>
    <source>
        <strain evidence="5 6">NSJ-45</strain>
    </source>
</reference>
<evidence type="ECO:0000313" key="5">
    <source>
        <dbReference type="EMBL" id="MBC6004946.1"/>
    </source>
</evidence>
<dbReference type="InterPro" id="IPR003593">
    <property type="entry name" value="AAA+_ATPase"/>
</dbReference>
<evidence type="ECO:0000256" key="2">
    <source>
        <dbReference type="ARBA" id="ARBA00022741"/>
    </source>
</evidence>
<dbReference type="GO" id="GO:0005524">
    <property type="term" value="F:ATP binding"/>
    <property type="evidence" value="ECO:0007669"/>
    <property type="project" value="UniProtKB-KW"/>
</dbReference>
<dbReference type="EMBL" id="JACRWD010000011">
    <property type="protein sequence ID" value="MBC6004946.1"/>
    <property type="molecule type" value="Genomic_DNA"/>
</dbReference>
<dbReference type="InterPro" id="IPR050093">
    <property type="entry name" value="ABC_SmlMolc_Importer"/>
</dbReference>
<dbReference type="InterPro" id="IPR003439">
    <property type="entry name" value="ABC_transporter-like_ATP-bd"/>
</dbReference>
<evidence type="ECO:0000259" key="4">
    <source>
        <dbReference type="PROSITE" id="PS50893"/>
    </source>
</evidence>
<dbReference type="Proteomes" id="UP000611796">
    <property type="component" value="Unassembled WGS sequence"/>
</dbReference>
<dbReference type="PANTHER" id="PTHR42781:SF8">
    <property type="entry name" value="BICARBONATE TRANSPORT ATP-BINDING PROTEIN CMPC"/>
    <property type="match status" value="1"/>
</dbReference>
<dbReference type="SUPFAM" id="SSF52540">
    <property type="entry name" value="P-loop containing nucleoside triphosphate hydrolases"/>
    <property type="match status" value="1"/>
</dbReference>
<keyword evidence="1" id="KW-0813">Transport</keyword>
<comment type="caution">
    <text evidence="5">The sequence shown here is derived from an EMBL/GenBank/DDBJ whole genome shotgun (WGS) entry which is preliminary data.</text>
</comment>
<evidence type="ECO:0000313" key="6">
    <source>
        <dbReference type="Proteomes" id="UP000611796"/>
    </source>
</evidence>
<accession>A0ABR7K759</accession>
<keyword evidence="3 5" id="KW-0067">ATP-binding</keyword>
<dbReference type="PROSITE" id="PS50893">
    <property type="entry name" value="ABC_TRANSPORTER_2"/>
    <property type="match status" value="1"/>
</dbReference>
<name>A0ABR7K759_9FIRM</name>
<organism evidence="5 6">
    <name type="scientific">Paeniclostridium hominis</name>
    <dbReference type="NCBI Taxonomy" id="2764329"/>
    <lineage>
        <taxon>Bacteria</taxon>
        <taxon>Bacillati</taxon>
        <taxon>Bacillota</taxon>
        <taxon>Clostridia</taxon>
        <taxon>Peptostreptococcales</taxon>
        <taxon>Peptostreptococcaceae</taxon>
        <taxon>Paeniclostridium</taxon>
    </lineage>
</organism>
<proteinExistence type="predicted"/>
<keyword evidence="2" id="KW-0547">Nucleotide-binding</keyword>
<feature type="domain" description="ABC transporter" evidence="4">
    <location>
        <begin position="7"/>
        <end position="226"/>
    </location>
</feature>
<keyword evidence="6" id="KW-1185">Reference proteome</keyword>
<dbReference type="SMART" id="SM00382">
    <property type="entry name" value="AAA"/>
    <property type="match status" value="1"/>
</dbReference>